<dbReference type="Proteomes" id="UP000292307">
    <property type="component" value="Chromosome"/>
</dbReference>
<reference evidence="1 2" key="1">
    <citation type="submission" date="2019-02" db="EMBL/GenBank/DDBJ databases">
        <title>Draft Genome Sequences of Six Type Strains of the Genus Massilia.</title>
        <authorList>
            <person name="Miess H."/>
            <person name="Frediansyhah A."/>
            <person name="Gross H."/>
        </authorList>
    </citation>
    <scope>NUCLEOTIDE SEQUENCE [LARGE SCALE GENOMIC DNA]</scope>
    <source>
        <strain evidence="1 2">DSM 17472</strain>
    </source>
</reference>
<name>A0ABX5S2S1_9BURK</name>
<keyword evidence="2" id="KW-1185">Reference proteome</keyword>
<gene>
    <name evidence="1" type="ORF">EYF70_29670</name>
</gene>
<organism evidence="1 2">
    <name type="scientific">Pseudoduganella albidiflava</name>
    <dbReference type="NCBI Taxonomy" id="321983"/>
    <lineage>
        <taxon>Bacteria</taxon>
        <taxon>Pseudomonadati</taxon>
        <taxon>Pseudomonadota</taxon>
        <taxon>Betaproteobacteria</taxon>
        <taxon>Burkholderiales</taxon>
        <taxon>Oxalobacteraceae</taxon>
        <taxon>Telluria group</taxon>
        <taxon>Pseudoduganella</taxon>
    </lineage>
</organism>
<sequence length="69" mass="7909">MKYIMQSLAMLDAILEEEWGFRYFSFDAGWSLDAKMGSMRNGQSNDLFAVFDPARCFIHGFDHESAMSS</sequence>
<accession>A0ABX5S2S1</accession>
<dbReference type="EMBL" id="CP036401">
    <property type="protein sequence ID" value="QBI04526.1"/>
    <property type="molecule type" value="Genomic_DNA"/>
</dbReference>
<evidence type="ECO:0000313" key="1">
    <source>
        <dbReference type="EMBL" id="QBI04526.1"/>
    </source>
</evidence>
<protein>
    <submittedName>
        <fullName evidence="1">Uncharacterized protein</fullName>
    </submittedName>
</protein>
<proteinExistence type="predicted"/>
<evidence type="ECO:0000313" key="2">
    <source>
        <dbReference type="Proteomes" id="UP000292307"/>
    </source>
</evidence>
<dbReference type="RefSeq" id="WP_131148587.1">
    <property type="nucleotide sequence ID" value="NZ_BMWV01000001.1"/>
</dbReference>